<name>A0AAN9FUK4_CLITE</name>
<evidence type="ECO:0000256" key="1">
    <source>
        <dbReference type="SAM" id="MobiDB-lite"/>
    </source>
</evidence>
<dbReference type="AlphaFoldDB" id="A0AAN9FUK4"/>
<keyword evidence="3" id="KW-1185">Reference proteome</keyword>
<dbReference type="EMBL" id="JAYKXN010000006">
    <property type="protein sequence ID" value="KAK7278358.1"/>
    <property type="molecule type" value="Genomic_DNA"/>
</dbReference>
<feature type="region of interest" description="Disordered" evidence="1">
    <location>
        <begin position="39"/>
        <end position="59"/>
    </location>
</feature>
<comment type="caution">
    <text evidence="2">The sequence shown here is derived from an EMBL/GenBank/DDBJ whole genome shotgun (WGS) entry which is preliminary data.</text>
</comment>
<dbReference type="Proteomes" id="UP001359559">
    <property type="component" value="Unassembled WGS sequence"/>
</dbReference>
<evidence type="ECO:0000313" key="2">
    <source>
        <dbReference type="EMBL" id="KAK7278358.1"/>
    </source>
</evidence>
<sequence length="90" mass="9878">MTPENLGMGMMVIIVLTMNREKNLANVYPGTRPRKHFVDAQDMEKRGPSHASRTRPASSASLDIRNLTALVIVPSQLILSSKECLALACL</sequence>
<proteinExistence type="predicted"/>
<reference evidence="2 3" key="1">
    <citation type="submission" date="2024-01" db="EMBL/GenBank/DDBJ databases">
        <title>The genomes of 5 underutilized Papilionoideae crops provide insights into root nodulation and disease resistance.</title>
        <authorList>
            <person name="Yuan L."/>
        </authorList>
    </citation>
    <scope>NUCLEOTIDE SEQUENCE [LARGE SCALE GENOMIC DNA]</scope>
    <source>
        <strain evidence="2">LY-2023</strain>
        <tissue evidence="2">Leaf</tissue>
    </source>
</reference>
<gene>
    <name evidence="2" type="ORF">RJT34_23386</name>
</gene>
<accession>A0AAN9FUK4</accession>
<organism evidence="2 3">
    <name type="scientific">Clitoria ternatea</name>
    <name type="common">Butterfly pea</name>
    <dbReference type="NCBI Taxonomy" id="43366"/>
    <lineage>
        <taxon>Eukaryota</taxon>
        <taxon>Viridiplantae</taxon>
        <taxon>Streptophyta</taxon>
        <taxon>Embryophyta</taxon>
        <taxon>Tracheophyta</taxon>
        <taxon>Spermatophyta</taxon>
        <taxon>Magnoliopsida</taxon>
        <taxon>eudicotyledons</taxon>
        <taxon>Gunneridae</taxon>
        <taxon>Pentapetalae</taxon>
        <taxon>rosids</taxon>
        <taxon>fabids</taxon>
        <taxon>Fabales</taxon>
        <taxon>Fabaceae</taxon>
        <taxon>Papilionoideae</taxon>
        <taxon>50 kb inversion clade</taxon>
        <taxon>NPAAA clade</taxon>
        <taxon>indigoferoid/millettioid clade</taxon>
        <taxon>Phaseoleae</taxon>
        <taxon>Clitoria</taxon>
    </lineage>
</organism>
<protein>
    <submittedName>
        <fullName evidence="2">Uncharacterized protein</fullName>
    </submittedName>
</protein>
<evidence type="ECO:0000313" key="3">
    <source>
        <dbReference type="Proteomes" id="UP001359559"/>
    </source>
</evidence>